<reference evidence="8 9" key="1">
    <citation type="journal article" date="2024" name="Fungal Genet. Biol.">
        <title>The porcine skin microbiome exhibits broad fungal antagonism.</title>
        <authorList>
            <person name="De La Cruz K.F."/>
            <person name="Townsend E.C."/>
            <person name="Alex Cheong J.Z."/>
            <person name="Salamzade R."/>
            <person name="Liu A."/>
            <person name="Sandstrom S."/>
            <person name="Davila E."/>
            <person name="Huang L."/>
            <person name="Xu K.H."/>
            <person name="Wu S.Y."/>
            <person name="Meudt J.J."/>
            <person name="Shanmuganayagam D."/>
            <person name="Gibson A.L.F."/>
            <person name="Kalan L.R."/>
        </authorList>
    </citation>
    <scope>NUCLEOTIDE SEQUENCE [LARGE SCALE GENOMIC DNA]</scope>
    <source>
        <strain evidence="8 9">LK2625</strain>
    </source>
</reference>
<sequence length="312" mass="32709">MEYKDSVIVSDQPVISAVPRSGLLWGFLGVLSFSFTVPFTRVAVETLDPLFVGAGRAVVAAALAASALIATRQHLPRDGQWFRLAIVAGGVVAGFPLLTSFAMTSTAASHGAVVIALLPATTAVMAVLRGRERPVKSFWLLTVLGALVAVTFAAIQAGGFGSLTSTDLLLFGAVIAAAVGYAEGGLMAREIGAWQTISWALVLASPVMLALTIYSMNQHPLNGGPAQWASFAHLGIVSMYLGFFAWYRGLGIGPMAQVSQIQLTQPVMSLLWAVLLLGEHLTLATLLGGIGVIVFAGLAVRVKQRSPIRLGR</sequence>
<feature type="transmembrane region" description="Helical" evidence="6">
    <location>
        <begin position="81"/>
        <end position="102"/>
    </location>
</feature>
<dbReference type="RefSeq" id="WP_368629359.1">
    <property type="nucleotide sequence ID" value="NZ_JAYWLU010000007.1"/>
</dbReference>
<comment type="similarity">
    <text evidence="2">Belongs to the EamA transporter family.</text>
</comment>
<gene>
    <name evidence="8" type="ORF">VVR66_08255</name>
</gene>
<organism evidence="8 9">
    <name type="scientific">Kocuria carniphila</name>
    <dbReference type="NCBI Taxonomy" id="262208"/>
    <lineage>
        <taxon>Bacteria</taxon>
        <taxon>Bacillati</taxon>
        <taxon>Actinomycetota</taxon>
        <taxon>Actinomycetes</taxon>
        <taxon>Micrococcales</taxon>
        <taxon>Micrococcaceae</taxon>
        <taxon>Kocuria</taxon>
    </lineage>
</organism>
<evidence type="ECO:0000256" key="5">
    <source>
        <dbReference type="ARBA" id="ARBA00023136"/>
    </source>
</evidence>
<accession>A0ABV3V4C4</accession>
<evidence type="ECO:0000256" key="4">
    <source>
        <dbReference type="ARBA" id="ARBA00022989"/>
    </source>
</evidence>
<name>A0ABV3V4C4_9MICC</name>
<feature type="transmembrane region" description="Helical" evidence="6">
    <location>
        <begin position="108"/>
        <end position="128"/>
    </location>
</feature>
<dbReference type="Proteomes" id="UP001558481">
    <property type="component" value="Unassembled WGS sequence"/>
</dbReference>
<comment type="caution">
    <text evidence="8">The sequence shown here is derived from an EMBL/GenBank/DDBJ whole genome shotgun (WGS) entry which is preliminary data.</text>
</comment>
<keyword evidence="5 6" id="KW-0472">Membrane</keyword>
<feature type="transmembrane region" description="Helical" evidence="6">
    <location>
        <begin position="168"/>
        <end position="186"/>
    </location>
</feature>
<dbReference type="Pfam" id="PF00892">
    <property type="entry name" value="EamA"/>
    <property type="match status" value="2"/>
</dbReference>
<dbReference type="SUPFAM" id="SSF103481">
    <property type="entry name" value="Multidrug resistance efflux transporter EmrE"/>
    <property type="match status" value="2"/>
</dbReference>
<feature type="transmembrane region" description="Helical" evidence="6">
    <location>
        <begin position="140"/>
        <end position="162"/>
    </location>
</feature>
<feature type="transmembrane region" description="Helical" evidence="6">
    <location>
        <begin position="50"/>
        <end position="69"/>
    </location>
</feature>
<feature type="domain" description="EamA" evidence="7">
    <location>
        <begin position="21"/>
        <end position="148"/>
    </location>
</feature>
<proteinExistence type="inferred from homology"/>
<evidence type="ECO:0000256" key="2">
    <source>
        <dbReference type="ARBA" id="ARBA00007362"/>
    </source>
</evidence>
<evidence type="ECO:0000256" key="1">
    <source>
        <dbReference type="ARBA" id="ARBA00004141"/>
    </source>
</evidence>
<dbReference type="PANTHER" id="PTHR32322:SF2">
    <property type="entry name" value="EAMA DOMAIN-CONTAINING PROTEIN"/>
    <property type="match status" value="1"/>
</dbReference>
<evidence type="ECO:0000259" key="7">
    <source>
        <dbReference type="Pfam" id="PF00892"/>
    </source>
</evidence>
<dbReference type="InterPro" id="IPR000620">
    <property type="entry name" value="EamA_dom"/>
</dbReference>
<evidence type="ECO:0000256" key="6">
    <source>
        <dbReference type="SAM" id="Phobius"/>
    </source>
</evidence>
<feature type="transmembrane region" description="Helical" evidence="6">
    <location>
        <begin position="23"/>
        <end position="44"/>
    </location>
</feature>
<feature type="transmembrane region" description="Helical" evidence="6">
    <location>
        <begin position="228"/>
        <end position="247"/>
    </location>
</feature>
<comment type="subcellular location">
    <subcellularLocation>
        <location evidence="1">Membrane</location>
        <topology evidence="1">Multi-pass membrane protein</topology>
    </subcellularLocation>
</comment>
<evidence type="ECO:0000313" key="9">
    <source>
        <dbReference type="Proteomes" id="UP001558481"/>
    </source>
</evidence>
<keyword evidence="9" id="KW-1185">Reference proteome</keyword>
<evidence type="ECO:0000256" key="3">
    <source>
        <dbReference type="ARBA" id="ARBA00022692"/>
    </source>
</evidence>
<dbReference type="EMBL" id="JAYWLU010000007">
    <property type="protein sequence ID" value="MEX3594702.1"/>
    <property type="molecule type" value="Genomic_DNA"/>
</dbReference>
<keyword evidence="4 6" id="KW-1133">Transmembrane helix</keyword>
<evidence type="ECO:0000313" key="8">
    <source>
        <dbReference type="EMBL" id="MEX3594702.1"/>
    </source>
</evidence>
<dbReference type="InterPro" id="IPR037185">
    <property type="entry name" value="EmrE-like"/>
</dbReference>
<feature type="transmembrane region" description="Helical" evidence="6">
    <location>
        <begin position="198"/>
        <end position="216"/>
    </location>
</feature>
<dbReference type="PANTHER" id="PTHR32322">
    <property type="entry name" value="INNER MEMBRANE TRANSPORTER"/>
    <property type="match status" value="1"/>
</dbReference>
<protein>
    <submittedName>
        <fullName evidence="8">DMT family transporter</fullName>
    </submittedName>
</protein>
<dbReference type="InterPro" id="IPR050638">
    <property type="entry name" value="AA-Vitamin_Transporters"/>
</dbReference>
<keyword evidence="3 6" id="KW-0812">Transmembrane</keyword>
<feature type="domain" description="EamA" evidence="7">
    <location>
        <begin position="166"/>
        <end position="296"/>
    </location>
</feature>